<comment type="domain">
    <text evidence="12">Consists of three domains; the N-terminal catalytic domain, the editing domain and the C-terminal C-Ala domain. The editing domain removes incorrectly charged amino acids, while the C-Ala domain, along with tRNA(Ala), serves as a bridge to cooperatively bring together the editing and aminoacylation centers thus stimulating deacylation of misacylated tRNAs.</text>
</comment>
<dbReference type="PANTHER" id="PTHR11777:SF9">
    <property type="entry name" value="ALANINE--TRNA LIGASE, CYTOPLASMIC"/>
    <property type="match status" value="1"/>
</dbReference>
<dbReference type="EC" id="6.1.1.7" evidence="12"/>
<keyword evidence="10 12" id="KW-0648">Protein biosynthesis</keyword>
<dbReference type="EMBL" id="MDSU01000001">
    <property type="protein sequence ID" value="OSS43031.1"/>
    <property type="molecule type" value="Genomic_DNA"/>
</dbReference>
<evidence type="ECO:0000256" key="9">
    <source>
        <dbReference type="ARBA" id="ARBA00022884"/>
    </source>
</evidence>
<dbReference type="InterPro" id="IPR050058">
    <property type="entry name" value="Ala-tRNA_ligase"/>
</dbReference>
<dbReference type="InterPro" id="IPR003156">
    <property type="entry name" value="DHHA1_dom"/>
</dbReference>
<dbReference type="CDD" id="cd00673">
    <property type="entry name" value="AlaRS_core"/>
    <property type="match status" value="1"/>
</dbReference>
<dbReference type="Proteomes" id="UP000194141">
    <property type="component" value="Unassembled WGS sequence"/>
</dbReference>
<dbReference type="SUPFAM" id="SSF55186">
    <property type="entry name" value="ThrRS/AlaRS common domain"/>
    <property type="match status" value="1"/>
</dbReference>
<keyword evidence="4 12" id="KW-0436">Ligase</keyword>
<evidence type="ECO:0000256" key="1">
    <source>
        <dbReference type="ARBA" id="ARBA00004496"/>
    </source>
</evidence>
<dbReference type="InterPro" id="IPR012947">
    <property type="entry name" value="tRNA_SAD"/>
</dbReference>
<feature type="binding site" evidence="12">
    <location>
        <position position="669"/>
    </location>
    <ligand>
        <name>Zn(2+)</name>
        <dbReference type="ChEBI" id="CHEBI:29105"/>
    </ligand>
</feature>
<evidence type="ECO:0000256" key="4">
    <source>
        <dbReference type="ARBA" id="ARBA00022598"/>
    </source>
</evidence>
<dbReference type="FunFam" id="3.30.54.20:FF:000001">
    <property type="entry name" value="Alanine--tRNA ligase"/>
    <property type="match status" value="1"/>
</dbReference>
<gene>
    <name evidence="12" type="primary">alaS</name>
    <name evidence="14" type="ORF">DESAMIL20_139</name>
</gene>
<dbReference type="SMART" id="SM00863">
    <property type="entry name" value="tRNA_SAD"/>
    <property type="match status" value="1"/>
</dbReference>
<evidence type="ECO:0000256" key="3">
    <source>
        <dbReference type="ARBA" id="ARBA00022555"/>
    </source>
</evidence>
<reference evidence="14 15" key="1">
    <citation type="journal article" date="2017" name="Front. Microbiol.">
        <title>Genome Sequence of Desulfurella amilsii Strain TR1 and Comparative Genomics of Desulfurellaceae Family.</title>
        <authorList>
            <person name="Florentino A.P."/>
            <person name="Stams A.J."/>
            <person name="Sanchez-Andrea I."/>
        </authorList>
    </citation>
    <scope>NUCLEOTIDE SEQUENCE [LARGE SCALE GENOMIC DNA]</scope>
    <source>
        <strain evidence="14 15">TR1</strain>
    </source>
</reference>
<evidence type="ECO:0000313" key="14">
    <source>
        <dbReference type="EMBL" id="OSS43031.1"/>
    </source>
</evidence>
<dbReference type="RefSeq" id="WP_086032956.1">
    <property type="nucleotide sequence ID" value="NZ_MDSU01000001.1"/>
</dbReference>
<protein>
    <recommendedName>
        <fullName evidence="12">Alanine--tRNA ligase</fullName>
        <ecNumber evidence="12">6.1.1.7</ecNumber>
    </recommendedName>
    <alternativeName>
        <fullName evidence="12">Alanyl-tRNA synthetase</fullName>
        <shortName evidence="12">AlaRS</shortName>
    </alternativeName>
</protein>
<feature type="domain" description="Alanyl-transfer RNA synthetases family profile" evidence="13">
    <location>
        <begin position="1"/>
        <end position="708"/>
    </location>
</feature>
<evidence type="ECO:0000256" key="6">
    <source>
        <dbReference type="ARBA" id="ARBA00022741"/>
    </source>
</evidence>
<dbReference type="Pfam" id="PF02272">
    <property type="entry name" value="DHHA1"/>
    <property type="match status" value="1"/>
</dbReference>
<evidence type="ECO:0000259" key="13">
    <source>
        <dbReference type="PROSITE" id="PS50860"/>
    </source>
</evidence>
<dbReference type="GO" id="GO:0004813">
    <property type="term" value="F:alanine-tRNA ligase activity"/>
    <property type="evidence" value="ECO:0007669"/>
    <property type="project" value="UniProtKB-UniRule"/>
</dbReference>
<dbReference type="PROSITE" id="PS50860">
    <property type="entry name" value="AA_TRNA_LIGASE_II_ALA"/>
    <property type="match status" value="1"/>
</dbReference>
<dbReference type="AlphaFoldDB" id="A0A1X4XZR1"/>
<dbReference type="OrthoDB" id="9803884at2"/>
<dbReference type="SUPFAM" id="SSF55681">
    <property type="entry name" value="Class II aaRS and biotin synthetases"/>
    <property type="match status" value="1"/>
</dbReference>
<dbReference type="GO" id="GO:0008270">
    <property type="term" value="F:zinc ion binding"/>
    <property type="evidence" value="ECO:0007669"/>
    <property type="project" value="UniProtKB-UniRule"/>
</dbReference>
<keyword evidence="8 12" id="KW-0067">ATP-binding</keyword>
<name>A0A1X4XZR1_9BACT</name>
<feature type="binding site" evidence="12">
    <location>
        <position position="567"/>
    </location>
    <ligand>
        <name>Zn(2+)</name>
        <dbReference type="ChEBI" id="CHEBI:29105"/>
    </ligand>
</feature>
<evidence type="ECO:0000313" key="15">
    <source>
        <dbReference type="Proteomes" id="UP000194141"/>
    </source>
</evidence>
<keyword evidence="6 12" id="KW-0547">Nucleotide-binding</keyword>
<dbReference type="InterPro" id="IPR018165">
    <property type="entry name" value="Ala-tRNA-synth_IIc_core"/>
</dbReference>
<comment type="similarity">
    <text evidence="2 12">Belongs to the class-II aminoacyl-tRNA synthetase family.</text>
</comment>
<keyword evidence="9 12" id="KW-0694">RNA-binding</keyword>
<keyword evidence="7 12" id="KW-0862">Zinc</keyword>
<dbReference type="FunFam" id="2.40.30.130:FF:000001">
    <property type="entry name" value="Alanine--tRNA ligase"/>
    <property type="match status" value="1"/>
</dbReference>
<dbReference type="Gene3D" id="3.10.310.40">
    <property type="match status" value="1"/>
</dbReference>
<keyword evidence="3 12" id="KW-0820">tRNA-binding</keyword>
<dbReference type="InterPro" id="IPR009000">
    <property type="entry name" value="Transl_B-barrel_sf"/>
</dbReference>
<dbReference type="InterPro" id="IPR045864">
    <property type="entry name" value="aa-tRNA-synth_II/BPL/LPL"/>
</dbReference>
<dbReference type="Gene3D" id="3.30.54.20">
    <property type="match status" value="1"/>
</dbReference>
<feature type="binding site" evidence="12">
    <location>
        <position position="563"/>
    </location>
    <ligand>
        <name>Zn(2+)</name>
        <dbReference type="ChEBI" id="CHEBI:29105"/>
    </ligand>
</feature>
<comment type="subcellular location">
    <subcellularLocation>
        <location evidence="1 12">Cytoplasm</location>
    </subcellularLocation>
</comment>
<accession>A0A1X4XZR1</accession>
<evidence type="ECO:0000256" key="2">
    <source>
        <dbReference type="ARBA" id="ARBA00008226"/>
    </source>
</evidence>
<dbReference type="Pfam" id="PF07973">
    <property type="entry name" value="tRNA_SAD"/>
    <property type="match status" value="1"/>
</dbReference>
<dbReference type="InterPro" id="IPR018163">
    <property type="entry name" value="Thr/Ala-tRNA-synth_IIc_edit"/>
</dbReference>
<dbReference type="FunFam" id="3.30.930.10:FF:000004">
    <property type="entry name" value="Alanine--tRNA ligase"/>
    <property type="match status" value="1"/>
</dbReference>
<proteinExistence type="inferred from homology"/>
<evidence type="ECO:0000256" key="10">
    <source>
        <dbReference type="ARBA" id="ARBA00022917"/>
    </source>
</evidence>
<dbReference type="InterPro" id="IPR018164">
    <property type="entry name" value="Ala-tRNA-synth_IIc_N"/>
</dbReference>
<evidence type="ECO:0000256" key="12">
    <source>
        <dbReference type="HAMAP-Rule" id="MF_00036"/>
    </source>
</evidence>
<evidence type="ECO:0000256" key="8">
    <source>
        <dbReference type="ARBA" id="ARBA00022840"/>
    </source>
</evidence>
<dbReference type="SUPFAM" id="SSF101353">
    <property type="entry name" value="Putative anticodon-binding domain of alanyl-tRNA synthetase (AlaRS)"/>
    <property type="match status" value="1"/>
</dbReference>
<dbReference type="InterPro" id="IPR002318">
    <property type="entry name" value="Ala-tRNA-lgiase_IIc"/>
</dbReference>
<keyword evidence="12" id="KW-0963">Cytoplasm</keyword>
<dbReference type="HAMAP" id="MF_00036_B">
    <property type="entry name" value="Ala_tRNA_synth_B"/>
    <property type="match status" value="1"/>
</dbReference>
<comment type="cofactor">
    <cofactor evidence="12">
        <name>Zn(2+)</name>
        <dbReference type="ChEBI" id="CHEBI:29105"/>
    </cofactor>
    <text evidence="12">Binds 1 zinc ion per subunit.</text>
</comment>
<evidence type="ECO:0000256" key="5">
    <source>
        <dbReference type="ARBA" id="ARBA00022723"/>
    </source>
</evidence>
<evidence type="ECO:0000256" key="7">
    <source>
        <dbReference type="ARBA" id="ARBA00022833"/>
    </source>
</evidence>
<dbReference type="FunFam" id="3.10.310.40:FF:000001">
    <property type="entry name" value="Alanine--tRNA ligase"/>
    <property type="match status" value="1"/>
</dbReference>
<dbReference type="InterPro" id="IPR018162">
    <property type="entry name" value="Ala-tRNA-ligase_IIc_anticod-bd"/>
</dbReference>
<dbReference type="PRINTS" id="PR00980">
    <property type="entry name" value="TRNASYNTHALA"/>
</dbReference>
<comment type="caution">
    <text evidence="14">The sequence shown here is derived from an EMBL/GenBank/DDBJ whole genome shotgun (WGS) entry which is preliminary data.</text>
</comment>
<keyword evidence="15" id="KW-1185">Reference proteome</keyword>
<sequence length="859" mass="98157">MNSKIVRETFLEYYEKNYHKRVKSSSLVPQDDSTLLFTNAGMVQFKNVFLGNEKREYKRACSSQKCVRAGGKHNDLENVGYTARHHTFFEMLGNFSFGDYFKKEAIHYAWDLVTDVYGLPKEKLWITIFKEDDEAFDIWHKQEGIDTSRIIRMGEKDNFWSMGDTGPCGPCSEIHIDQGKDVGCKRPECSIECDCDRFLEIWNLVFMQFNRSTDGKLTPLPKPSIDTGMGLERVSAILESVYSNFDTDLFVPIINDICNYFSVEYKHNESADVSLRVIADHLRAMDFLISDGVLPDKEGRGYVLRKIIRRAMRYGAKLGTKDPFLYKLVDSVNRSLGDIYPEIIQNEIFVKNTIKQEEEQFLTTLEEGLALFDKLVDKADNILDGQKAFKLYDTYGFPIDLTLDIAKEQNIFVDLEGFNKHLEMQRQRSKSTLSIGVDLKDTLGLALKDLKQTEFVGYDKFEEQGSLLSILDMDLKNVNVVKEGDSAYFVFDKTPFYANSGGQVADSGYIHSDNLKAFVEDVFKHLNKYFVHKVKILEGEFKKDNKYTLSINTARRKDTARHHSAVHLLDSALIKKLGNNIKQAGSLVEPDRLRFDFTHNSKLTDEEIRDIEIMVNVWIQEAYPVKTNIMKIKDAIESGAIAIFTEKYDELVRVVEIEGVSKELCGGTHVKNTGEIGFFKIISEEALSKGVRRIEAKVGMAAYDYVIKLEKTLNLVLKELSTNIDELPKRIVDLKQPAKETLKLFRFEFNQSKLKKIGECNFYIDFLDGDIETLKKYGDTIKNTVKDAVVVLYGKFEEKVYIVCMISGNCKNYFKANDIVKKICNKFGAKGGGKELYAQAGVNSDKFNANAIFDESLYI</sequence>
<dbReference type="Gene3D" id="3.30.980.10">
    <property type="entry name" value="Threonyl-trna Synthetase, Chain A, domain 2"/>
    <property type="match status" value="1"/>
</dbReference>
<dbReference type="GO" id="GO:0000049">
    <property type="term" value="F:tRNA binding"/>
    <property type="evidence" value="ECO:0007669"/>
    <property type="project" value="UniProtKB-KW"/>
</dbReference>
<dbReference type="InterPro" id="IPR023033">
    <property type="entry name" value="Ala_tRNA_ligase_euk/bac"/>
</dbReference>
<organism evidence="14 15">
    <name type="scientific">Desulfurella amilsii</name>
    <dbReference type="NCBI Taxonomy" id="1562698"/>
    <lineage>
        <taxon>Bacteria</taxon>
        <taxon>Pseudomonadati</taxon>
        <taxon>Campylobacterota</taxon>
        <taxon>Desulfurellia</taxon>
        <taxon>Desulfurellales</taxon>
        <taxon>Desulfurellaceae</taxon>
        <taxon>Desulfurella</taxon>
    </lineage>
</organism>
<feature type="binding site" evidence="12">
    <location>
        <position position="665"/>
    </location>
    <ligand>
        <name>Zn(2+)</name>
        <dbReference type="ChEBI" id="CHEBI:29105"/>
    </ligand>
</feature>
<dbReference type="STRING" id="1562698.DESAMIL20_139"/>
<dbReference type="Gene3D" id="3.30.930.10">
    <property type="entry name" value="Bira Bifunctional Protein, Domain 2"/>
    <property type="match status" value="1"/>
</dbReference>
<keyword evidence="5 12" id="KW-0479">Metal-binding</keyword>
<dbReference type="GO" id="GO:0005524">
    <property type="term" value="F:ATP binding"/>
    <property type="evidence" value="ECO:0007669"/>
    <property type="project" value="UniProtKB-UniRule"/>
</dbReference>
<comment type="catalytic activity">
    <reaction evidence="12">
        <text>tRNA(Ala) + L-alanine + ATP = L-alanyl-tRNA(Ala) + AMP + diphosphate</text>
        <dbReference type="Rhea" id="RHEA:12540"/>
        <dbReference type="Rhea" id="RHEA-COMP:9657"/>
        <dbReference type="Rhea" id="RHEA-COMP:9923"/>
        <dbReference type="ChEBI" id="CHEBI:30616"/>
        <dbReference type="ChEBI" id="CHEBI:33019"/>
        <dbReference type="ChEBI" id="CHEBI:57972"/>
        <dbReference type="ChEBI" id="CHEBI:78442"/>
        <dbReference type="ChEBI" id="CHEBI:78497"/>
        <dbReference type="ChEBI" id="CHEBI:456215"/>
        <dbReference type="EC" id="6.1.1.7"/>
    </reaction>
</comment>
<dbReference type="PANTHER" id="PTHR11777">
    <property type="entry name" value="ALANYL-TRNA SYNTHETASE"/>
    <property type="match status" value="1"/>
</dbReference>
<dbReference type="FunFam" id="3.30.980.10:FF:000004">
    <property type="entry name" value="Alanine--tRNA ligase, cytoplasmic"/>
    <property type="match status" value="1"/>
</dbReference>
<dbReference type="Gene3D" id="2.40.30.130">
    <property type="match status" value="1"/>
</dbReference>
<dbReference type="Pfam" id="PF01411">
    <property type="entry name" value="tRNA-synt_2c"/>
    <property type="match status" value="1"/>
</dbReference>
<dbReference type="NCBIfam" id="TIGR00344">
    <property type="entry name" value="alaS"/>
    <property type="match status" value="1"/>
</dbReference>
<keyword evidence="11 12" id="KW-0030">Aminoacyl-tRNA synthetase</keyword>
<dbReference type="GO" id="GO:0002161">
    <property type="term" value="F:aminoacyl-tRNA deacylase activity"/>
    <property type="evidence" value="ECO:0007669"/>
    <property type="project" value="TreeGrafter"/>
</dbReference>
<evidence type="ECO:0000256" key="11">
    <source>
        <dbReference type="ARBA" id="ARBA00023146"/>
    </source>
</evidence>
<dbReference type="GO" id="GO:0006419">
    <property type="term" value="P:alanyl-tRNA aminoacylation"/>
    <property type="evidence" value="ECO:0007669"/>
    <property type="project" value="UniProtKB-UniRule"/>
</dbReference>
<comment type="function">
    <text evidence="12">Catalyzes the attachment of alanine to tRNA(Ala) in a two-step reaction: alanine is first activated by ATP to form Ala-AMP and then transferred to the acceptor end of tRNA(Ala). Also edits incorrectly charged Ser-tRNA(Ala) and Gly-tRNA(Ala) via its editing domain.</text>
</comment>
<dbReference type="SUPFAM" id="SSF50447">
    <property type="entry name" value="Translation proteins"/>
    <property type="match status" value="1"/>
</dbReference>
<dbReference type="GO" id="GO:0005829">
    <property type="term" value="C:cytosol"/>
    <property type="evidence" value="ECO:0007669"/>
    <property type="project" value="TreeGrafter"/>
</dbReference>